<protein>
    <submittedName>
        <fullName evidence="2">Uncharacterized protein</fullName>
    </submittedName>
</protein>
<feature type="region of interest" description="Disordered" evidence="1">
    <location>
        <begin position="240"/>
        <end position="449"/>
    </location>
</feature>
<evidence type="ECO:0000313" key="2">
    <source>
        <dbReference type="EMBL" id="CAK7268657.1"/>
    </source>
</evidence>
<feature type="compositionally biased region" description="Polar residues" evidence="1">
    <location>
        <begin position="64"/>
        <end position="75"/>
    </location>
</feature>
<gene>
    <name evidence="2" type="ORF">SEPCBS119000_003170</name>
</gene>
<reference evidence="2 3" key="1">
    <citation type="submission" date="2024-01" db="EMBL/GenBank/DDBJ databases">
        <authorList>
            <person name="Allen C."/>
            <person name="Tagirdzhanova G."/>
        </authorList>
    </citation>
    <scope>NUCLEOTIDE SEQUENCE [LARGE SCALE GENOMIC DNA]</scope>
    <source>
        <strain evidence="2 3">CBS 119000</strain>
    </source>
</reference>
<feature type="compositionally biased region" description="Low complexity" evidence="1">
    <location>
        <begin position="105"/>
        <end position="117"/>
    </location>
</feature>
<feature type="compositionally biased region" description="Polar residues" evidence="1">
    <location>
        <begin position="292"/>
        <end position="305"/>
    </location>
</feature>
<dbReference type="EMBL" id="CAWUON010000039">
    <property type="protein sequence ID" value="CAK7268657.1"/>
    <property type="molecule type" value="Genomic_DNA"/>
</dbReference>
<feature type="compositionally biased region" description="Basic and acidic residues" evidence="1">
    <location>
        <begin position="338"/>
        <end position="358"/>
    </location>
</feature>
<feature type="compositionally biased region" description="Low complexity" evidence="1">
    <location>
        <begin position="311"/>
        <end position="337"/>
    </location>
</feature>
<comment type="caution">
    <text evidence="2">The sequence shown here is derived from an EMBL/GenBank/DDBJ whole genome shotgun (WGS) entry which is preliminary data.</text>
</comment>
<name>A0ABP0DKE1_9PEZI</name>
<feature type="compositionally biased region" description="Pro residues" evidence="1">
    <location>
        <begin position="118"/>
        <end position="130"/>
    </location>
</feature>
<keyword evidence="3" id="KW-1185">Reference proteome</keyword>
<feature type="region of interest" description="Disordered" evidence="1">
    <location>
        <begin position="36"/>
        <end position="132"/>
    </location>
</feature>
<proteinExistence type="predicted"/>
<organism evidence="2 3">
    <name type="scientific">Sporothrix epigloea</name>
    <dbReference type="NCBI Taxonomy" id="1892477"/>
    <lineage>
        <taxon>Eukaryota</taxon>
        <taxon>Fungi</taxon>
        <taxon>Dikarya</taxon>
        <taxon>Ascomycota</taxon>
        <taxon>Pezizomycotina</taxon>
        <taxon>Sordariomycetes</taxon>
        <taxon>Sordariomycetidae</taxon>
        <taxon>Ophiostomatales</taxon>
        <taxon>Ophiostomataceae</taxon>
        <taxon>Sporothrix</taxon>
    </lineage>
</organism>
<evidence type="ECO:0000313" key="3">
    <source>
        <dbReference type="Proteomes" id="UP001642502"/>
    </source>
</evidence>
<evidence type="ECO:0000256" key="1">
    <source>
        <dbReference type="SAM" id="MobiDB-lite"/>
    </source>
</evidence>
<sequence length="449" mass="49689">MSTKYGYHIHDKDDSSDCSEHCSPNFICAELHSSESDRQFGETLEDHCDPVLNGSSNSESDSSPARTPSPTLTSLDSDDFRSTQTSRETRGRCRSRYSDVHVNVSYASSPSPHLPASSPRPRPSYPPRSMPIPISRAATMSYGSPMSPSDRGRRPIVVDPRYSATQQYSPNNTPRVMPTYLYGPTDIYTHSARRDPRDFRGFRDPREPPESRLSREFGARDARNTHYYYNFRDVRPAAHSMPTSFGRSLYPRSPDYYRSPERAGAARSPRDQSTAGHIPARRRREWERPIVQASSLPTMGSTGVYGSSHEPTASGTASSANAAAASSGSAKSSSPAADVKKEVRWKDEERRKQNDRIRSRPALPRQPPETATSPKPQGKLKSILKGSPSNANAEDGSRDSSRVSRSSYSRHAPSPAGNYHDDDLATGLSNLGLSSSSSRPPRRYDSRWS</sequence>
<feature type="compositionally biased region" description="Basic and acidic residues" evidence="1">
    <location>
        <begin position="192"/>
        <end position="215"/>
    </location>
</feature>
<dbReference type="Proteomes" id="UP001642502">
    <property type="component" value="Unassembled WGS sequence"/>
</dbReference>
<feature type="compositionally biased region" description="Basic and acidic residues" evidence="1">
    <location>
        <begin position="36"/>
        <end position="49"/>
    </location>
</feature>
<accession>A0ABP0DKE1</accession>
<feature type="compositionally biased region" description="Basic and acidic residues" evidence="1">
    <location>
        <begin position="87"/>
        <end position="99"/>
    </location>
</feature>
<feature type="region of interest" description="Disordered" evidence="1">
    <location>
        <begin position="187"/>
        <end position="215"/>
    </location>
</feature>